<reference evidence="2 3" key="1">
    <citation type="submission" date="2020-08" db="EMBL/GenBank/DDBJ databases">
        <title>Sequencing the genomes of 1000 actinobacteria strains.</title>
        <authorList>
            <person name="Klenk H.-P."/>
        </authorList>
    </citation>
    <scope>NUCLEOTIDE SEQUENCE [LARGE SCALE GENOMIC DNA]</scope>
    <source>
        <strain evidence="2 3">DSM 45823</strain>
    </source>
</reference>
<dbReference type="AlphaFoldDB" id="A0A7W3MUU7"/>
<dbReference type="InterPro" id="IPR032710">
    <property type="entry name" value="NTF2-like_dom_sf"/>
</dbReference>
<comment type="caution">
    <text evidence="2">The sequence shown here is derived from an EMBL/GenBank/DDBJ whole genome shotgun (WGS) entry which is preliminary data.</text>
</comment>
<protein>
    <submittedName>
        <fullName evidence="2">Uncharacterized protein (TIGR02246 family)</fullName>
    </submittedName>
</protein>
<sequence length="134" mass="14927">MQNEEQAREAIRRLVAEAEARQSDPDRFLPLHTPETVVVNFAGRRVLGGDALEQAMRQALRSPLAKVITRNEITDIRFVRPDVAIVSCVKHVFDERDGDAPALPATAGNLTYVVVRDQDDWRIALAQTTPIRAA</sequence>
<dbReference type="SUPFAM" id="SSF54427">
    <property type="entry name" value="NTF2-like"/>
    <property type="match status" value="1"/>
</dbReference>
<gene>
    <name evidence="2" type="ORF">HNR21_001124</name>
</gene>
<dbReference type="Proteomes" id="UP000539313">
    <property type="component" value="Unassembled WGS sequence"/>
</dbReference>
<keyword evidence="3" id="KW-1185">Reference proteome</keyword>
<feature type="domain" description="DUF4440" evidence="1">
    <location>
        <begin position="16"/>
        <end position="123"/>
    </location>
</feature>
<dbReference type="Gene3D" id="3.10.450.50">
    <property type="match status" value="1"/>
</dbReference>
<evidence type="ECO:0000313" key="3">
    <source>
        <dbReference type="Proteomes" id="UP000539313"/>
    </source>
</evidence>
<dbReference type="EMBL" id="JACJII010000001">
    <property type="protein sequence ID" value="MBA9002242.1"/>
    <property type="molecule type" value="Genomic_DNA"/>
</dbReference>
<proteinExistence type="predicted"/>
<dbReference type="InterPro" id="IPR027843">
    <property type="entry name" value="DUF4440"/>
</dbReference>
<evidence type="ECO:0000313" key="2">
    <source>
        <dbReference type="EMBL" id="MBA9002242.1"/>
    </source>
</evidence>
<organism evidence="2 3">
    <name type="scientific">Thermomonospora cellulosilytica</name>
    <dbReference type="NCBI Taxonomy" id="1411118"/>
    <lineage>
        <taxon>Bacteria</taxon>
        <taxon>Bacillati</taxon>
        <taxon>Actinomycetota</taxon>
        <taxon>Actinomycetes</taxon>
        <taxon>Streptosporangiales</taxon>
        <taxon>Thermomonosporaceae</taxon>
        <taxon>Thermomonospora</taxon>
    </lineage>
</organism>
<dbReference type="InterPro" id="IPR011944">
    <property type="entry name" value="Steroid_delta5-4_isomerase"/>
</dbReference>
<name>A0A7W3MUU7_9ACTN</name>
<dbReference type="Pfam" id="PF14534">
    <property type="entry name" value="DUF4440"/>
    <property type="match status" value="1"/>
</dbReference>
<accession>A0A7W3MUU7</accession>
<dbReference type="NCBIfam" id="TIGR02246">
    <property type="entry name" value="SgcJ/EcaC family oxidoreductase"/>
    <property type="match status" value="1"/>
</dbReference>
<dbReference type="RefSeq" id="WP_119726377.1">
    <property type="nucleotide sequence ID" value="NZ_JACJII010000001.1"/>
</dbReference>
<evidence type="ECO:0000259" key="1">
    <source>
        <dbReference type="Pfam" id="PF14534"/>
    </source>
</evidence>